<proteinExistence type="predicted"/>
<name>A0A5J4ZYQ4_9ASTE</name>
<evidence type="ECO:0000256" key="2">
    <source>
        <dbReference type="SAM" id="Phobius"/>
    </source>
</evidence>
<keyword evidence="2" id="KW-0472">Membrane</keyword>
<accession>A0A5J4ZYQ4</accession>
<evidence type="ECO:0000313" key="3">
    <source>
        <dbReference type="EMBL" id="KAA8522191.1"/>
    </source>
</evidence>
<gene>
    <name evidence="3" type="ORF">F0562_012864</name>
</gene>
<dbReference type="AlphaFoldDB" id="A0A5J4ZYQ4"/>
<keyword evidence="4" id="KW-1185">Reference proteome</keyword>
<keyword evidence="2" id="KW-0812">Transmembrane</keyword>
<reference evidence="3 4" key="1">
    <citation type="submission" date="2019-09" db="EMBL/GenBank/DDBJ databases">
        <title>A chromosome-level genome assembly of the Chinese tupelo Nyssa sinensis.</title>
        <authorList>
            <person name="Yang X."/>
            <person name="Kang M."/>
            <person name="Yang Y."/>
            <person name="Xiong H."/>
            <person name="Wang M."/>
            <person name="Zhang Z."/>
            <person name="Wang Z."/>
            <person name="Wu H."/>
            <person name="Ma T."/>
            <person name="Liu J."/>
            <person name="Xi Z."/>
        </authorList>
    </citation>
    <scope>NUCLEOTIDE SEQUENCE [LARGE SCALE GENOMIC DNA]</scope>
    <source>
        <strain evidence="3">J267</strain>
        <tissue evidence="3">Leaf</tissue>
    </source>
</reference>
<evidence type="ECO:0000313" key="4">
    <source>
        <dbReference type="Proteomes" id="UP000325577"/>
    </source>
</evidence>
<protein>
    <submittedName>
        <fullName evidence="3">Uncharacterized protein</fullName>
    </submittedName>
</protein>
<evidence type="ECO:0000256" key="1">
    <source>
        <dbReference type="SAM" id="MobiDB-lite"/>
    </source>
</evidence>
<sequence length="106" mass="11423">MPVATPSMASSSTVQSISTTGMLARKKEIQSILSIIVQRVNLLLILIALSLRGTARRRVIDGLSIINSSGYESQSQSHVGGTERGTRSKAGKLQWGNGDLICFNHR</sequence>
<feature type="region of interest" description="Disordered" evidence="1">
    <location>
        <begin position="71"/>
        <end position="91"/>
    </location>
</feature>
<dbReference type="EMBL" id="CM018048">
    <property type="protein sequence ID" value="KAA8522191.1"/>
    <property type="molecule type" value="Genomic_DNA"/>
</dbReference>
<keyword evidence="2" id="KW-1133">Transmembrane helix</keyword>
<dbReference type="Proteomes" id="UP000325577">
    <property type="component" value="Linkage Group LG5"/>
</dbReference>
<feature type="transmembrane region" description="Helical" evidence="2">
    <location>
        <begin position="32"/>
        <end position="51"/>
    </location>
</feature>
<organism evidence="3 4">
    <name type="scientific">Nyssa sinensis</name>
    <dbReference type="NCBI Taxonomy" id="561372"/>
    <lineage>
        <taxon>Eukaryota</taxon>
        <taxon>Viridiplantae</taxon>
        <taxon>Streptophyta</taxon>
        <taxon>Embryophyta</taxon>
        <taxon>Tracheophyta</taxon>
        <taxon>Spermatophyta</taxon>
        <taxon>Magnoliopsida</taxon>
        <taxon>eudicotyledons</taxon>
        <taxon>Gunneridae</taxon>
        <taxon>Pentapetalae</taxon>
        <taxon>asterids</taxon>
        <taxon>Cornales</taxon>
        <taxon>Nyssaceae</taxon>
        <taxon>Nyssa</taxon>
    </lineage>
</organism>